<dbReference type="RefSeq" id="WP_316975476.1">
    <property type="nucleotide sequence ID" value="NZ_JAWIIJ010000028.1"/>
</dbReference>
<protein>
    <submittedName>
        <fullName evidence="3">Choice-of-anchor X domain-containing protein</fullName>
    </submittedName>
</protein>
<keyword evidence="2" id="KW-0732">Signal</keyword>
<gene>
    <name evidence="3" type="ORF">RYS15_21065</name>
</gene>
<comment type="caution">
    <text evidence="3">The sequence shown here is derived from an EMBL/GenBank/DDBJ whole genome shotgun (WGS) entry which is preliminary data.</text>
</comment>
<dbReference type="EMBL" id="JAWIIJ010000028">
    <property type="protein sequence ID" value="MDV2081191.1"/>
    <property type="molecule type" value="Genomic_DNA"/>
</dbReference>
<dbReference type="NCBIfam" id="NF041940">
    <property type="entry name" value="choice_anch_X"/>
    <property type="match status" value="1"/>
</dbReference>
<sequence>MKQSVKRISLLIATILSGSLAHATNMLPMPQTFLTKTNGVLPDSFHVESPKASILATNTQSAKLTITLPNGDAMATGNAAILPVTEQPGLQFFPFAGVPGEVIEAHEYFAVAMALGTDGGAALAATVSADLIDSAGNVVSTVTLNDEGVSPDKEADDGIYTSVASISQAGDYLARFRVSWNGHQGVVYQPLVIASTGLGLTGNFTTSAIDSNNNGLIEAVELTFEESGVREAGAYNLNVTITDSDGGRISSGGLFSGPSASLSAIFGIEDLNKLGARPWIVSKASMMRDFDLLGSLHDIGTLDIDPDTFERPPMVIHGISGNEGIDDDGDGLYERLNVNIEVITQAAGDYAVSSDLRSSNQGRVSDDSIPNLHLTKGRNTITLSFLGGDIGRAGANGPYQVSNFLIYPNFDSQMTLAKWTELVGDTSNYTCNQFPGCDSDRESEIQRIAGIMCRTSADQIKARLNQIKALENQQPEVAERQLQALYNEAVILEKSGACLPSKGMSGDRAQFQETKPSTASEPKPYQRIGNEHGL</sequence>
<organism evidence="3 4">
    <name type="scientific">Marinobacter xestospongiae</name>
    <dbReference type="NCBI Taxonomy" id="994319"/>
    <lineage>
        <taxon>Bacteria</taxon>
        <taxon>Pseudomonadati</taxon>
        <taxon>Pseudomonadota</taxon>
        <taxon>Gammaproteobacteria</taxon>
        <taxon>Pseudomonadales</taxon>
        <taxon>Marinobacteraceae</taxon>
        <taxon>Marinobacter</taxon>
    </lineage>
</organism>
<feature type="signal peptide" evidence="2">
    <location>
        <begin position="1"/>
        <end position="23"/>
    </location>
</feature>
<proteinExistence type="predicted"/>
<evidence type="ECO:0000256" key="1">
    <source>
        <dbReference type="SAM" id="MobiDB-lite"/>
    </source>
</evidence>
<evidence type="ECO:0000313" key="3">
    <source>
        <dbReference type="EMBL" id="MDV2081191.1"/>
    </source>
</evidence>
<feature type="compositionally biased region" description="Polar residues" evidence="1">
    <location>
        <begin position="511"/>
        <end position="520"/>
    </location>
</feature>
<reference evidence="3 4" key="1">
    <citation type="submission" date="2023-10" db="EMBL/GenBank/DDBJ databases">
        <title>Characteristics and mechanism of a salt-tolerant marine origin heterotrophic nitrifying- aerobic denitrifying bacteria Marinobacter xestospongiae HN1.</title>
        <authorList>
            <person name="Qi R."/>
        </authorList>
    </citation>
    <scope>NUCLEOTIDE SEQUENCE [LARGE SCALE GENOMIC DNA]</scope>
    <source>
        <strain evidence="3 4">HN1</strain>
    </source>
</reference>
<accession>A0ABU3W3S3</accession>
<evidence type="ECO:0000256" key="2">
    <source>
        <dbReference type="SAM" id="SignalP"/>
    </source>
</evidence>
<evidence type="ECO:0000313" key="4">
    <source>
        <dbReference type="Proteomes" id="UP001269819"/>
    </source>
</evidence>
<dbReference type="Proteomes" id="UP001269819">
    <property type="component" value="Unassembled WGS sequence"/>
</dbReference>
<feature type="chain" id="PRO_5046511318" evidence="2">
    <location>
        <begin position="24"/>
        <end position="534"/>
    </location>
</feature>
<feature type="region of interest" description="Disordered" evidence="1">
    <location>
        <begin position="503"/>
        <end position="534"/>
    </location>
</feature>
<name>A0ABU3W3S3_9GAMM</name>
<keyword evidence="4" id="KW-1185">Reference proteome</keyword>